<dbReference type="Proteomes" id="UP000326921">
    <property type="component" value="Chromosome"/>
</dbReference>
<sequence>MRNNILRFALFGAVATSVLFSSCEKSGNDGDNIKEVDRWITVSGAKMQTEPGDGDGGTMVFSMTPEEAKNPSFSINVFDQGEAVRSARTARLQASTDGKYLYNIQYTGDDGGVFNKYRVNGGKNIIPEGNEVATADYVSKSPRWLVAAPGVGIAVRGTANPIVYTGTSPNFAYKEVTTKLDAISLDLNDPKITQNSTAEIRLSEAEVNNGYHISRIDAPVVNKKGDKAYVGVQISKYNVASFTLDKDGKPVFAVDRAAAKLAARTLVFDYPSLKNPKLITSTKTNANTNGYRSTMQYVGTDGHVYQATSGEAAGAGGSRILRISSATNDYDNGFEFNLDKALGVTNSYIETWKYVGDGIGFVVYSINGQDGGHIAKIDLNKNSGTKYVIPGEDKLEFGQIQNIATYGDEVFIAIAQVGQDGNIYIFNRKNGDMKVGAKLLNKPGNQYIGVY</sequence>
<dbReference type="SUPFAM" id="SSF63825">
    <property type="entry name" value="YWTD domain"/>
    <property type="match status" value="1"/>
</dbReference>
<keyword evidence="2" id="KW-1185">Reference proteome</keyword>
<protein>
    <recommendedName>
        <fullName evidence="3">DUF4374 domain-containing protein</fullName>
    </recommendedName>
</protein>
<evidence type="ECO:0000313" key="1">
    <source>
        <dbReference type="EMBL" id="QGA25009.1"/>
    </source>
</evidence>
<accession>A0A5Q0Q7C7</accession>
<dbReference type="KEGG" id="sphe:GFH32_01120"/>
<dbReference type="PROSITE" id="PS51257">
    <property type="entry name" value="PROKAR_LIPOPROTEIN"/>
    <property type="match status" value="1"/>
</dbReference>
<name>A0A5Q0Q7C7_9SPHI</name>
<reference evidence="1 2" key="1">
    <citation type="submission" date="2019-10" db="EMBL/GenBank/DDBJ databases">
        <authorList>
            <person name="Dong K."/>
        </authorList>
    </citation>
    <scope>NUCLEOTIDE SEQUENCE [LARGE SCALE GENOMIC DNA]</scope>
    <source>
        <strain evidence="2">dk4302</strain>
    </source>
</reference>
<evidence type="ECO:0000313" key="2">
    <source>
        <dbReference type="Proteomes" id="UP000326921"/>
    </source>
</evidence>
<gene>
    <name evidence="1" type="ORF">GFH32_01120</name>
</gene>
<dbReference type="EMBL" id="CP045652">
    <property type="protein sequence ID" value="QGA25009.1"/>
    <property type="molecule type" value="Genomic_DNA"/>
</dbReference>
<dbReference type="AlphaFoldDB" id="A0A5Q0Q7C7"/>
<dbReference type="RefSeq" id="WP_153509331.1">
    <property type="nucleotide sequence ID" value="NZ_CP045652.1"/>
</dbReference>
<proteinExistence type="predicted"/>
<evidence type="ECO:0008006" key="3">
    <source>
        <dbReference type="Google" id="ProtNLM"/>
    </source>
</evidence>
<organism evidence="1 2">
    <name type="scientific">Sphingobacterium zhuxiongii</name>
    <dbReference type="NCBI Taxonomy" id="2662364"/>
    <lineage>
        <taxon>Bacteria</taxon>
        <taxon>Pseudomonadati</taxon>
        <taxon>Bacteroidota</taxon>
        <taxon>Sphingobacteriia</taxon>
        <taxon>Sphingobacteriales</taxon>
        <taxon>Sphingobacteriaceae</taxon>
        <taxon>Sphingobacterium</taxon>
    </lineage>
</organism>